<protein>
    <submittedName>
        <fullName evidence="2">Uncharacterized protein</fullName>
    </submittedName>
</protein>
<dbReference type="EMBL" id="VFFF01000001">
    <property type="protein sequence ID" value="TNY32819.1"/>
    <property type="molecule type" value="Genomic_DNA"/>
</dbReference>
<gene>
    <name evidence="2" type="ORF">FHY64_05955</name>
</gene>
<sequence length="146" mass="14896">MEVTFRPAIAAPVLVADQRPTADATALARDPTPETPLPLPASTSQGAATISARLGLSPDAVGSLAPVERTLKPWGIRMLPDDAARQAARDRARAAAARADAAAALKADADAKAEVAARDAAEADRTPPPAPQDTAQNATPPEDPPV</sequence>
<evidence type="ECO:0000256" key="1">
    <source>
        <dbReference type="SAM" id="MobiDB-lite"/>
    </source>
</evidence>
<dbReference type="Proteomes" id="UP000314011">
    <property type="component" value="Unassembled WGS sequence"/>
</dbReference>
<feature type="compositionally biased region" description="Basic and acidic residues" evidence="1">
    <location>
        <begin position="107"/>
        <end position="125"/>
    </location>
</feature>
<evidence type="ECO:0000313" key="2">
    <source>
        <dbReference type="EMBL" id="TNY32819.1"/>
    </source>
</evidence>
<evidence type="ECO:0000313" key="3">
    <source>
        <dbReference type="Proteomes" id="UP000314011"/>
    </source>
</evidence>
<keyword evidence="3" id="KW-1185">Reference proteome</keyword>
<feature type="region of interest" description="Disordered" evidence="1">
    <location>
        <begin position="20"/>
        <end position="45"/>
    </location>
</feature>
<dbReference type="AlphaFoldDB" id="A0A5C5GFS0"/>
<accession>A0A5C5GFS0</accession>
<reference evidence="2 3" key="1">
    <citation type="submission" date="2019-06" db="EMBL/GenBank/DDBJ databases">
        <title>Genome of new Rhodobacteraceae sp. SM1903.</title>
        <authorList>
            <person name="Ren X."/>
        </authorList>
    </citation>
    <scope>NUCLEOTIDE SEQUENCE [LARGE SCALE GENOMIC DNA]</scope>
    <source>
        <strain evidence="2 3">SM1903</strain>
    </source>
</reference>
<comment type="caution">
    <text evidence="2">The sequence shown here is derived from an EMBL/GenBank/DDBJ whole genome shotgun (WGS) entry which is preliminary data.</text>
</comment>
<name>A0A5C5GFS0_9RHOB</name>
<proteinExistence type="predicted"/>
<dbReference type="RefSeq" id="WP_198571754.1">
    <property type="nucleotide sequence ID" value="NZ_CP065915.1"/>
</dbReference>
<organism evidence="2 3">
    <name type="scientific">Pelagovum pacificum</name>
    <dbReference type="NCBI Taxonomy" id="2588711"/>
    <lineage>
        <taxon>Bacteria</taxon>
        <taxon>Pseudomonadati</taxon>
        <taxon>Pseudomonadota</taxon>
        <taxon>Alphaproteobacteria</taxon>
        <taxon>Rhodobacterales</taxon>
        <taxon>Paracoccaceae</taxon>
        <taxon>Pelagovum</taxon>
    </lineage>
</organism>
<feature type="region of interest" description="Disordered" evidence="1">
    <location>
        <begin position="107"/>
        <end position="146"/>
    </location>
</feature>